<gene>
    <name evidence="1" type="ORF">K6T82_24240</name>
</gene>
<dbReference type="AlphaFoldDB" id="A0A9X1HGM9"/>
<name>A0A9X1HGM9_9FLAO</name>
<feature type="non-terminal residue" evidence="1">
    <location>
        <position position="94"/>
    </location>
</feature>
<feature type="non-terminal residue" evidence="1">
    <location>
        <position position="1"/>
    </location>
</feature>
<evidence type="ECO:0000313" key="1">
    <source>
        <dbReference type="EMBL" id="MBZ4037877.1"/>
    </source>
</evidence>
<protein>
    <submittedName>
        <fullName evidence="1">Uncharacterized protein</fullName>
    </submittedName>
</protein>
<keyword evidence="2" id="KW-1185">Reference proteome</keyword>
<dbReference type="RefSeq" id="WP_223711627.1">
    <property type="nucleotide sequence ID" value="NZ_JAINUY010000065.1"/>
</dbReference>
<dbReference type="Proteomes" id="UP001139366">
    <property type="component" value="Unassembled WGS sequence"/>
</dbReference>
<evidence type="ECO:0000313" key="2">
    <source>
        <dbReference type="Proteomes" id="UP001139366"/>
    </source>
</evidence>
<dbReference type="EMBL" id="JAINUY010000065">
    <property type="protein sequence ID" value="MBZ4037877.1"/>
    <property type="molecule type" value="Genomic_DNA"/>
</dbReference>
<reference evidence="1 2" key="1">
    <citation type="journal article" date="2023" name="Antonie Van Leeuwenhoek">
        <title>Flavobacterium potami sp. nov., a multi-metal resistance genes harbouring bacterium isolated from shallow river silt.</title>
        <authorList>
            <person name="Li S."/>
            <person name="Mao S."/>
            <person name="Mu W."/>
            <person name="Guo B."/>
            <person name="Li C."/>
            <person name="Zhu Q."/>
            <person name="Hou X."/>
            <person name="Zhao Y."/>
            <person name="Wei S."/>
            <person name="Liu H."/>
            <person name="Liu A."/>
        </authorList>
    </citation>
    <scope>NUCLEOTIDE SEQUENCE [LARGE SCALE GENOMIC DNA]</scope>
    <source>
        <strain evidence="1 2">17A</strain>
    </source>
</reference>
<accession>A0A9X1HGM9</accession>
<sequence>TIQKAEDIDEVLLSIITTARTYEEAIEEATDLRDKKMGAFELDFSQGIDLDAFSKVVSSGKGNMNLWLVETETRDNDTFKRFKGVDLHTWDRVS</sequence>
<organism evidence="1 2">
    <name type="scientific">Flavobacterium potami</name>
    <dbReference type="NCBI Taxonomy" id="2872310"/>
    <lineage>
        <taxon>Bacteria</taxon>
        <taxon>Pseudomonadati</taxon>
        <taxon>Bacteroidota</taxon>
        <taxon>Flavobacteriia</taxon>
        <taxon>Flavobacteriales</taxon>
        <taxon>Flavobacteriaceae</taxon>
        <taxon>Flavobacterium</taxon>
    </lineage>
</organism>
<proteinExistence type="predicted"/>
<comment type="caution">
    <text evidence="1">The sequence shown here is derived from an EMBL/GenBank/DDBJ whole genome shotgun (WGS) entry which is preliminary data.</text>
</comment>